<feature type="coiled-coil region" evidence="2">
    <location>
        <begin position="109"/>
        <end position="161"/>
    </location>
</feature>
<evidence type="ECO:0000256" key="4">
    <source>
        <dbReference type="SAM" id="SignalP"/>
    </source>
</evidence>
<organism evidence="6 7">
    <name type="scientific">Litoribrevibacter euphylliae</name>
    <dbReference type="NCBI Taxonomy" id="1834034"/>
    <lineage>
        <taxon>Bacteria</taxon>
        <taxon>Pseudomonadati</taxon>
        <taxon>Pseudomonadota</taxon>
        <taxon>Gammaproteobacteria</taxon>
        <taxon>Oceanospirillales</taxon>
        <taxon>Oceanospirillaceae</taxon>
        <taxon>Litoribrevibacter</taxon>
    </lineage>
</organism>
<keyword evidence="1" id="KW-0802">TPR repeat</keyword>
<evidence type="ECO:0000256" key="1">
    <source>
        <dbReference type="PROSITE-ProRule" id="PRU00339"/>
    </source>
</evidence>
<evidence type="ECO:0000259" key="5">
    <source>
        <dbReference type="Pfam" id="PF16331"/>
    </source>
</evidence>
<proteinExistence type="predicted"/>
<evidence type="ECO:0000256" key="3">
    <source>
        <dbReference type="SAM" id="MobiDB-lite"/>
    </source>
</evidence>
<dbReference type="SMART" id="SM00028">
    <property type="entry name" value="TPR"/>
    <property type="match status" value="2"/>
</dbReference>
<evidence type="ECO:0000313" key="7">
    <source>
        <dbReference type="Proteomes" id="UP001595476"/>
    </source>
</evidence>
<evidence type="ECO:0000256" key="2">
    <source>
        <dbReference type="SAM" id="Coils"/>
    </source>
</evidence>
<accession>A0ABV7H9B8</accession>
<name>A0ABV7H9B8_9GAMM</name>
<protein>
    <submittedName>
        <fullName evidence="6">Tetratricopeptide repeat protein</fullName>
    </submittedName>
</protein>
<evidence type="ECO:0000313" key="6">
    <source>
        <dbReference type="EMBL" id="MFC3150528.1"/>
    </source>
</evidence>
<dbReference type="PROSITE" id="PS50005">
    <property type="entry name" value="TPR"/>
    <property type="match status" value="1"/>
</dbReference>
<feature type="signal peptide" evidence="4">
    <location>
        <begin position="1"/>
        <end position="24"/>
    </location>
</feature>
<dbReference type="Pfam" id="PF16331">
    <property type="entry name" value="TolA_bind_tri"/>
    <property type="match status" value="1"/>
</dbReference>
<sequence>MKPTISLRPVMGVLLASYLTSAWAVQVTESSPTYVAPSERVSSSPKPTPEPTAQAKPVSLAQGNVGNQNTYSQSSASQTVAAEDTADEVEDFGIVTDSIEPANPLADDRTLLVQELQTLRAKVEEQERQISELKQKSKVLYEDLDRRLQKLAEKLVEIEKAPVVDSSGSEASTTDSIATSDVGSSSDGETDQTRYQKAKALLDEGGRDTEAAIAFLRLLKAHPETPLKPNVYYWLAQIYKRGGENDKAEGYYNRVLEEYPKSIKAASSLYSLASMKASQGQNAKANQLLNKLVAEYPNSAEAIKAKSKLNP</sequence>
<feature type="compositionally biased region" description="Polar residues" evidence="3">
    <location>
        <begin position="166"/>
        <end position="187"/>
    </location>
</feature>
<dbReference type="Gene3D" id="1.25.40.10">
    <property type="entry name" value="Tetratricopeptide repeat domain"/>
    <property type="match status" value="1"/>
</dbReference>
<dbReference type="InterPro" id="IPR032519">
    <property type="entry name" value="YbgF_tri"/>
</dbReference>
<feature type="region of interest" description="Disordered" evidence="3">
    <location>
        <begin position="162"/>
        <end position="193"/>
    </location>
</feature>
<keyword evidence="7" id="KW-1185">Reference proteome</keyword>
<feature type="chain" id="PRO_5046398331" evidence="4">
    <location>
        <begin position="25"/>
        <end position="311"/>
    </location>
</feature>
<dbReference type="InterPro" id="IPR019734">
    <property type="entry name" value="TPR_rpt"/>
</dbReference>
<dbReference type="RefSeq" id="WP_386717483.1">
    <property type="nucleotide sequence ID" value="NZ_JBHRSZ010000002.1"/>
</dbReference>
<gene>
    <name evidence="6" type="ORF">ACFOEK_05800</name>
</gene>
<keyword evidence="4" id="KW-0732">Signal</keyword>
<dbReference type="EMBL" id="JBHRSZ010000002">
    <property type="protein sequence ID" value="MFC3150528.1"/>
    <property type="molecule type" value="Genomic_DNA"/>
</dbReference>
<feature type="compositionally biased region" description="Polar residues" evidence="3">
    <location>
        <begin position="61"/>
        <end position="80"/>
    </location>
</feature>
<keyword evidence="2" id="KW-0175">Coiled coil</keyword>
<feature type="domain" description="YbgF trimerisation" evidence="5">
    <location>
        <begin position="112"/>
        <end position="153"/>
    </location>
</feature>
<reference evidence="7" key="1">
    <citation type="journal article" date="2019" name="Int. J. Syst. Evol. Microbiol.">
        <title>The Global Catalogue of Microorganisms (GCM) 10K type strain sequencing project: providing services to taxonomists for standard genome sequencing and annotation.</title>
        <authorList>
            <consortium name="The Broad Institute Genomics Platform"/>
            <consortium name="The Broad Institute Genome Sequencing Center for Infectious Disease"/>
            <person name="Wu L."/>
            <person name="Ma J."/>
        </authorList>
    </citation>
    <scope>NUCLEOTIDE SEQUENCE [LARGE SCALE GENOMIC DNA]</scope>
    <source>
        <strain evidence="7">KCTC 52438</strain>
    </source>
</reference>
<dbReference type="Gene3D" id="1.20.5.110">
    <property type="match status" value="1"/>
</dbReference>
<dbReference type="SUPFAM" id="SSF48452">
    <property type="entry name" value="TPR-like"/>
    <property type="match status" value="1"/>
</dbReference>
<dbReference type="Pfam" id="PF13174">
    <property type="entry name" value="TPR_6"/>
    <property type="match status" value="1"/>
</dbReference>
<dbReference type="Pfam" id="PF13432">
    <property type="entry name" value="TPR_16"/>
    <property type="match status" value="1"/>
</dbReference>
<feature type="region of interest" description="Disordered" evidence="3">
    <location>
        <begin position="32"/>
        <end position="85"/>
    </location>
</feature>
<dbReference type="InterPro" id="IPR011990">
    <property type="entry name" value="TPR-like_helical_dom_sf"/>
</dbReference>
<comment type="caution">
    <text evidence="6">The sequence shown here is derived from an EMBL/GenBank/DDBJ whole genome shotgun (WGS) entry which is preliminary data.</text>
</comment>
<feature type="repeat" description="TPR" evidence="1">
    <location>
        <begin position="229"/>
        <end position="262"/>
    </location>
</feature>
<dbReference type="Proteomes" id="UP001595476">
    <property type="component" value="Unassembled WGS sequence"/>
</dbReference>